<protein>
    <submittedName>
        <fullName evidence="2">Uncharacterized protein</fullName>
    </submittedName>
</protein>
<keyword evidence="3" id="KW-1185">Reference proteome</keyword>
<dbReference type="AlphaFoldDB" id="W9REQ2"/>
<evidence type="ECO:0000256" key="1">
    <source>
        <dbReference type="SAM" id="MobiDB-lite"/>
    </source>
</evidence>
<evidence type="ECO:0000313" key="2">
    <source>
        <dbReference type="EMBL" id="EXB87532.1"/>
    </source>
</evidence>
<dbReference type="EMBL" id="KE344936">
    <property type="protein sequence ID" value="EXB87532.1"/>
    <property type="molecule type" value="Genomic_DNA"/>
</dbReference>
<sequence>MEDSRFIDDPMKCLQALPNIAYLCITHDGEELHFQKVWYCIANDELCAAKAEDLSILTYLEGKHLLDLVRIASFVIELKDNLSLSDPMLNLMSEESFWIAALLVEGKENTRAELDLLEPNIENKNKRPACRTKIELFADEIAGGDVGDAEEVAEAAGVGAFSDTEAAEEDPLDVRRWKRRSDN</sequence>
<accession>W9REQ2</accession>
<name>W9REQ2_9ROSA</name>
<gene>
    <name evidence="2" type="ORF">L484_005407</name>
</gene>
<proteinExistence type="predicted"/>
<feature type="region of interest" description="Disordered" evidence="1">
    <location>
        <begin position="157"/>
        <end position="183"/>
    </location>
</feature>
<feature type="compositionally biased region" description="Basic and acidic residues" evidence="1">
    <location>
        <begin position="172"/>
        <end position="183"/>
    </location>
</feature>
<organism evidence="2 3">
    <name type="scientific">Morus notabilis</name>
    <dbReference type="NCBI Taxonomy" id="981085"/>
    <lineage>
        <taxon>Eukaryota</taxon>
        <taxon>Viridiplantae</taxon>
        <taxon>Streptophyta</taxon>
        <taxon>Embryophyta</taxon>
        <taxon>Tracheophyta</taxon>
        <taxon>Spermatophyta</taxon>
        <taxon>Magnoliopsida</taxon>
        <taxon>eudicotyledons</taxon>
        <taxon>Gunneridae</taxon>
        <taxon>Pentapetalae</taxon>
        <taxon>rosids</taxon>
        <taxon>fabids</taxon>
        <taxon>Rosales</taxon>
        <taxon>Moraceae</taxon>
        <taxon>Moreae</taxon>
        <taxon>Morus</taxon>
    </lineage>
</organism>
<reference evidence="3" key="1">
    <citation type="submission" date="2013-01" db="EMBL/GenBank/DDBJ databases">
        <title>Draft Genome Sequence of a Mulberry Tree, Morus notabilis C.K. Schneid.</title>
        <authorList>
            <person name="He N."/>
            <person name="Zhao S."/>
        </authorList>
    </citation>
    <scope>NUCLEOTIDE SEQUENCE</scope>
</reference>
<evidence type="ECO:0000313" key="3">
    <source>
        <dbReference type="Proteomes" id="UP000030645"/>
    </source>
</evidence>
<dbReference type="Proteomes" id="UP000030645">
    <property type="component" value="Unassembled WGS sequence"/>
</dbReference>